<proteinExistence type="predicted"/>
<organism evidence="2 3">
    <name type="scientific">Lentinula detonsa</name>
    <dbReference type="NCBI Taxonomy" id="2804962"/>
    <lineage>
        <taxon>Eukaryota</taxon>
        <taxon>Fungi</taxon>
        <taxon>Dikarya</taxon>
        <taxon>Basidiomycota</taxon>
        <taxon>Agaricomycotina</taxon>
        <taxon>Agaricomycetes</taxon>
        <taxon>Agaricomycetidae</taxon>
        <taxon>Agaricales</taxon>
        <taxon>Marasmiineae</taxon>
        <taxon>Omphalotaceae</taxon>
        <taxon>Lentinula</taxon>
    </lineage>
</organism>
<protein>
    <submittedName>
        <fullName evidence="2">Uncharacterized protein</fullName>
    </submittedName>
</protein>
<keyword evidence="3" id="KW-1185">Reference proteome</keyword>
<feature type="compositionally biased region" description="Polar residues" evidence="1">
    <location>
        <begin position="145"/>
        <end position="162"/>
    </location>
</feature>
<comment type="caution">
    <text evidence="2">The sequence shown here is derived from an EMBL/GenBank/DDBJ whole genome shotgun (WGS) entry which is preliminary data.</text>
</comment>
<feature type="region of interest" description="Disordered" evidence="1">
    <location>
        <begin position="127"/>
        <end position="162"/>
    </location>
</feature>
<dbReference type="EMBL" id="JANVFU010000006">
    <property type="protein sequence ID" value="KAJ3744946.1"/>
    <property type="molecule type" value="Genomic_DNA"/>
</dbReference>
<evidence type="ECO:0000313" key="2">
    <source>
        <dbReference type="EMBL" id="KAJ3744946.1"/>
    </source>
</evidence>
<gene>
    <name evidence="2" type="ORF">DFH05DRAFT_1459871</name>
</gene>
<dbReference type="AlphaFoldDB" id="A0A9W8TYA4"/>
<sequence>MITGAEISIIHFVAGKIKSKLSTDELKKKTEKILGDQQLVNLLGEFYQLDAKHAKEQNEQWDQARDLIDTLKTLQKSNFVLRFMNARRHHCSQITGLQGRFAKAKCSKKHEHLLVITAILKQRSVFQKKKSTEEAGRTTDKPTKEANSSSSHQAPAQNNENVTPRYILRSSSGIAFAYPRGTPENPTISCPVGSKPTIPEGCKYGSVVYYHDAHMNDADLDEVNSEDDDLVTVIEIKDGPESAQHKSQASSSHHSEGSTSCETSIVNALKPMAETAHLVQDILKFANDNDDDDQSGADGYDFGGLYDFEVEC</sequence>
<feature type="region of interest" description="Disordered" evidence="1">
    <location>
        <begin position="239"/>
        <end position="261"/>
    </location>
</feature>
<feature type="compositionally biased region" description="Basic and acidic residues" evidence="1">
    <location>
        <begin position="130"/>
        <end position="144"/>
    </location>
</feature>
<feature type="compositionally biased region" description="Low complexity" evidence="1">
    <location>
        <begin position="245"/>
        <end position="261"/>
    </location>
</feature>
<evidence type="ECO:0000256" key="1">
    <source>
        <dbReference type="SAM" id="MobiDB-lite"/>
    </source>
</evidence>
<name>A0A9W8TYA4_9AGAR</name>
<accession>A0A9W8TYA4</accession>
<evidence type="ECO:0000313" key="3">
    <source>
        <dbReference type="Proteomes" id="UP001142393"/>
    </source>
</evidence>
<reference evidence="2 3" key="1">
    <citation type="journal article" date="2023" name="Proc. Natl. Acad. Sci. U.S.A.">
        <title>A global phylogenomic analysis of the shiitake genus Lentinula.</title>
        <authorList>
            <person name="Sierra-Patev S."/>
            <person name="Min B."/>
            <person name="Naranjo-Ortiz M."/>
            <person name="Looney B."/>
            <person name="Konkel Z."/>
            <person name="Slot J.C."/>
            <person name="Sakamoto Y."/>
            <person name="Steenwyk J.L."/>
            <person name="Rokas A."/>
            <person name="Carro J."/>
            <person name="Camarero S."/>
            <person name="Ferreira P."/>
            <person name="Molpeceres G."/>
            <person name="Ruiz-Duenas F.J."/>
            <person name="Serrano A."/>
            <person name="Henrissat B."/>
            <person name="Drula E."/>
            <person name="Hughes K.W."/>
            <person name="Mata J.L."/>
            <person name="Ishikawa N.K."/>
            <person name="Vargas-Isla R."/>
            <person name="Ushijima S."/>
            <person name="Smith C.A."/>
            <person name="Donoghue J."/>
            <person name="Ahrendt S."/>
            <person name="Andreopoulos W."/>
            <person name="He G."/>
            <person name="LaButti K."/>
            <person name="Lipzen A."/>
            <person name="Ng V."/>
            <person name="Riley R."/>
            <person name="Sandor L."/>
            <person name="Barry K."/>
            <person name="Martinez A.T."/>
            <person name="Xiao Y."/>
            <person name="Gibbons J.G."/>
            <person name="Terashima K."/>
            <person name="Grigoriev I.V."/>
            <person name="Hibbett D."/>
        </authorList>
    </citation>
    <scope>NUCLEOTIDE SEQUENCE [LARGE SCALE GENOMIC DNA]</scope>
    <source>
        <strain evidence="2 3">TFB7810</strain>
    </source>
</reference>
<dbReference type="Proteomes" id="UP001142393">
    <property type="component" value="Unassembled WGS sequence"/>
</dbReference>